<evidence type="ECO:0000256" key="1">
    <source>
        <dbReference type="SAM" id="MobiDB-lite"/>
    </source>
</evidence>
<dbReference type="Proteomes" id="UP000734854">
    <property type="component" value="Unassembled WGS sequence"/>
</dbReference>
<evidence type="ECO:0000259" key="2">
    <source>
        <dbReference type="Pfam" id="PF12776"/>
    </source>
</evidence>
<feature type="compositionally biased region" description="Polar residues" evidence="1">
    <location>
        <begin position="178"/>
        <end position="190"/>
    </location>
</feature>
<dbReference type="Pfam" id="PF12776">
    <property type="entry name" value="Myb_DNA-bind_3"/>
    <property type="match status" value="1"/>
</dbReference>
<dbReference type="PANTHER" id="PTHR46250">
    <property type="entry name" value="MYB/SANT-LIKE DNA-BINDING DOMAIN PROTEIN-RELATED"/>
    <property type="match status" value="1"/>
</dbReference>
<feature type="compositionally biased region" description="Basic residues" evidence="1">
    <location>
        <begin position="191"/>
        <end position="209"/>
    </location>
</feature>
<keyword evidence="4" id="KW-1185">Reference proteome</keyword>
<reference evidence="3 4" key="1">
    <citation type="submission" date="2020-08" db="EMBL/GenBank/DDBJ databases">
        <title>Plant Genome Project.</title>
        <authorList>
            <person name="Zhang R.-G."/>
        </authorList>
    </citation>
    <scope>NUCLEOTIDE SEQUENCE [LARGE SCALE GENOMIC DNA]</scope>
    <source>
        <tissue evidence="3">Rhizome</tissue>
    </source>
</reference>
<feature type="compositionally biased region" description="Basic and acidic residues" evidence="1">
    <location>
        <begin position="411"/>
        <end position="444"/>
    </location>
</feature>
<feature type="region of interest" description="Disordered" evidence="1">
    <location>
        <begin position="163"/>
        <end position="209"/>
    </location>
</feature>
<protein>
    <recommendedName>
        <fullName evidence="2">Myb/SANT-like domain-containing protein</fullName>
    </recommendedName>
</protein>
<dbReference type="InterPro" id="IPR024752">
    <property type="entry name" value="Myb/SANT-like_dom"/>
</dbReference>
<accession>A0A8J5CGK6</accession>
<dbReference type="PANTHER" id="PTHR46250:SF15">
    <property type="entry name" value="OS01G0523800 PROTEIN"/>
    <property type="match status" value="1"/>
</dbReference>
<feature type="compositionally biased region" description="Basic and acidic residues" evidence="1">
    <location>
        <begin position="477"/>
        <end position="492"/>
    </location>
</feature>
<evidence type="ECO:0000313" key="3">
    <source>
        <dbReference type="EMBL" id="KAG6474429.1"/>
    </source>
</evidence>
<evidence type="ECO:0000313" key="4">
    <source>
        <dbReference type="Proteomes" id="UP000734854"/>
    </source>
</evidence>
<feature type="domain" description="Myb/SANT-like" evidence="2">
    <location>
        <begin position="12"/>
        <end position="107"/>
    </location>
</feature>
<dbReference type="EMBL" id="JACMSC010000019">
    <property type="protein sequence ID" value="KAG6474429.1"/>
    <property type="molecule type" value="Genomic_DNA"/>
</dbReference>
<dbReference type="AlphaFoldDB" id="A0A8J5CGK6"/>
<comment type="caution">
    <text evidence="3">The sequence shown here is derived from an EMBL/GenBank/DDBJ whole genome shotgun (WGS) entry which is preliminary data.</text>
</comment>
<feature type="compositionally biased region" description="Basic and acidic residues" evidence="1">
    <location>
        <begin position="456"/>
        <end position="468"/>
    </location>
</feature>
<organism evidence="3 4">
    <name type="scientific">Zingiber officinale</name>
    <name type="common">Ginger</name>
    <name type="synonym">Amomum zingiber</name>
    <dbReference type="NCBI Taxonomy" id="94328"/>
    <lineage>
        <taxon>Eukaryota</taxon>
        <taxon>Viridiplantae</taxon>
        <taxon>Streptophyta</taxon>
        <taxon>Embryophyta</taxon>
        <taxon>Tracheophyta</taxon>
        <taxon>Spermatophyta</taxon>
        <taxon>Magnoliopsida</taxon>
        <taxon>Liliopsida</taxon>
        <taxon>Zingiberales</taxon>
        <taxon>Zingiberaceae</taxon>
        <taxon>Zingiber</taxon>
    </lineage>
</organism>
<gene>
    <name evidence="3" type="ORF">ZIOFF_068364</name>
</gene>
<name>A0A8J5CGK6_ZINOF</name>
<sequence length="498" mass="56088">MAVRGRGKNKQYWKDEEIDALVDVLQELASDPLWKVDGGFKNNYMFQVHKILVSRIPNFDKEADPHIDSKIKWLRKKYNLISEICMQSGCQWDDVEHKINCEKQWFDEWCLNHKNAVGLLNFRFPYLHKLDMVWGRDRATGVHAEDFVEASANANCPKNMTVCSSSDSEDEPVIVSDAQGSPSSSSTTQATKKRKKLSPRRKTFCKSKKPRTLQQTIDARLDSFTTKFESVCDHMASQYAIVTNALVAESKSDESLSNEKMQEVINELLNVGISPMDVGRAAEICYNDPAKVQVIFALPSHLRRIMKANQPQFANGVGNLISDLTSKIECNARVTRSKKAKQDLNSYEKGLGLVEVDAAYGSVVLVEAIDESAHTKMMRTAVATTYSSCGSKWCRSNHENMISGAIVGEESTGKRVRGEGSAERRVDDEKGRRRSNQRGEESPRRRAAKRGVIGKESSRSRRGVGKEQKRSKKRVGRERGGESREKRVESGMRKRGKT</sequence>
<proteinExistence type="predicted"/>
<feature type="region of interest" description="Disordered" evidence="1">
    <location>
        <begin position="405"/>
        <end position="498"/>
    </location>
</feature>